<dbReference type="RefSeq" id="WP_137097750.1">
    <property type="nucleotide sequence ID" value="NZ_CP039865.1"/>
</dbReference>
<dbReference type="EMBL" id="CP039865">
    <property type="protein sequence ID" value="QCK84414.1"/>
    <property type="molecule type" value="Genomic_DNA"/>
</dbReference>
<evidence type="ECO:0000256" key="1">
    <source>
        <dbReference type="SAM" id="SignalP"/>
    </source>
</evidence>
<dbReference type="AlphaFoldDB" id="A0A4D7QG18"/>
<evidence type="ECO:0000313" key="3">
    <source>
        <dbReference type="Proteomes" id="UP000298588"/>
    </source>
</evidence>
<dbReference type="OrthoDB" id="4736977at2"/>
<keyword evidence="3" id="KW-1185">Reference proteome</keyword>
<gene>
    <name evidence="2" type="ORF">E8L99_00695</name>
</gene>
<evidence type="ECO:0000313" key="2">
    <source>
        <dbReference type="EMBL" id="QCK84414.1"/>
    </source>
</evidence>
<reference evidence="2 3" key="1">
    <citation type="submission" date="2019-04" db="EMBL/GenBank/DDBJ databases">
        <title>Phreatobacter aquaticus sp. nov.</title>
        <authorList>
            <person name="Choi A."/>
            <person name="Baek K."/>
        </authorList>
    </citation>
    <scope>NUCLEOTIDE SEQUENCE [LARGE SCALE GENOMIC DNA]</scope>
    <source>
        <strain evidence="2 3">NMCR1094</strain>
    </source>
</reference>
<organism evidence="2 3">
    <name type="scientific">Phreatobacter aquaticus</name>
    <dbReference type="NCBI Taxonomy" id="2570229"/>
    <lineage>
        <taxon>Bacteria</taxon>
        <taxon>Pseudomonadati</taxon>
        <taxon>Pseudomonadota</taxon>
        <taxon>Alphaproteobacteria</taxon>
        <taxon>Hyphomicrobiales</taxon>
        <taxon>Phreatobacteraceae</taxon>
        <taxon>Phreatobacter</taxon>
    </lineage>
</organism>
<feature type="chain" id="PRO_5020536211" description="Argininosuccinate lyase" evidence="1">
    <location>
        <begin position="23"/>
        <end position="121"/>
    </location>
</feature>
<name>A0A4D7QG18_9HYPH</name>
<dbReference type="KEGG" id="paqt:E8L99_00695"/>
<protein>
    <recommendedName>
        <fullName evidence="4">Argininosuccinate lyase</fullName>
    </recommendedName>
</protein>
<proteinExistence type="predicted"/>
<feature type="signal peptide" evidence="1">
    <location>
        <begin position="1"/>
        <end position="22"/>
    </location>
</feature>
<dbReference type="Proteomes" id="UP000298588">
    <property type="component" value="Chromosome"/>
</dbReference>
<accession>A0A4D7QG18</accession>
<keyword evidence="1" id="KW-0732">Signal</keyword>
<evidence type="ECO:0008006" key="4">
    <source>
        <dbReference type="Google" id="ProtNLM"/>
    </source>
</evidence>
<sequence>MRAFLIAAFAALLLAAPEAANAQAQQDFVLVNRTGYTIDEVYVSAASRNSWGDDLMGDDSLEEGQQLNVRFPRGASECSFDIKVVYDDQETAEFRGVNLCQVSKVTIFYSRSAGTTRFTVE</sequence>